<dbReference type="InterPro" id="IPR036265">
    <property type="entry name" value="HIT-like_sf"/>
</dbReference>
<dbReference type="HOGENOM" id="CLU_056776_8_0_1"/>
<evidence type="ECO:0000256" key="3">
    <source>
        <dbReference type="PROSITE-ProRule" id="PRU00464"/>
    </source>
</evidence>
<dbReference type="EnsemblMetazoa" id="tetur32g00430.1">
    <property type="protein sequence ID" value="tetur32g00430.1"/>
    <property type="gene ID" value="tetur32g00430"/>
</dbReference>
<dbReference type="PROSITE" id="PS00892">
    <property type="entry name" value="HIT_1"/>
    <property type="match status" value="1"/>
</dbReference>
<evidence type="ECO:0000256" key="1">
    <source>
        <dbReference type="PIRSR" id="PIRSR601310-1"/>
    </source>
</evidence>
<dbReference type="Gene3D" id="3.30.428.10">
    <property type="entry name" value="HIT-like"/>
    <property type="match status" value="1"/>
</dbReference>
<dbReference type="SUPFAM" id="SSF54197">
    <property type="entry name" value="HIT-like"/>
    <property type="match status" value="1"/>
</dbReference>
<dbReference type="InterPro" id="IPR019808">
    <property type="entry name" value="Histidine_triad_CS"/>
</dbReference>
<feature type="active site" description="Tele-AMP-histidine intermediate" evidence="1">
    <location>
        <position position="173"/>
    </location>
</feature>
<protein>
    <recommendedName>
        <fullName evidence="4">HIT domain-containing protein</fullName>
    </recommendedName>
</protein>
<name>T1L1Q1_TETUR</name>
<gene>
    <name evidence="5" type="primary">107369522</name>
</gene>
<proteinExistence type="predicted"/>
<dbReference type="InterPro" id="IPR011146">
    <property type="entry name" value="HIT-like"/>
</dbReference>
<dbReference type="PANTHER" id="PTHR23089">
    <property type="entry name" value="HISTIDINE TRIAD HIT PROTEIN"/>
    <property type="match status" value="1"/>
</dbReference>
<evidence type="ECO:0000313" key="6">
    <source>
        <dbReference type="Proteomes" id="UP000015104"/>
    </source>
</evidence>
<feature type="domain" description="HIT" evidence="4">
    <location>
        <begin position="79"/>
        <end position="189"/>
    </location>
</feature>
<evidence type="ECO:0000313" key="5">
    <source>
        <dbReference type="EnsemblMetazoa" id="tetur32g00430.1"/>
    </source>
</evidence>
<dbReference type="InterPro" id="IPR001310">
    <property type="entry name" value="Histidine_triad_HIT"/>
</dbReference>
<feature type="short sequence motif" description="Histidine triad motif" evidence="2 3">
    <location>
        <begin position="171"/>
        <end position="175"/>
    </location>
</feature>
<dbReference type="Pfam" id="PF01230">
    <property type="entry name" value="HIT"/>
    <property type="match status" value="1"/>
</dbReference>
<keyword evidence="6" id="KW-1185">Reference proteome</keyword>
<dbReference type="eggNOG" id="KOG3275">
    <property type="taxonomic scope" value="Eukaryota"/>
</dbReference>
<evidence type="ECO:0000259" key="4">
    <source>
        <dbReference type="PROSITE" id="PS51084"/>
    </source>
</evidence>
<reference evidence="5" key="2">
    <citation type="submission" date="2015-06" db="UniProtKB">
        <authorList>
            <consortium name="EnsemblMetazoa"/>
        </authorList>
    </citation>
    <scope>IDENTIFICATION</scope>
</reference>
<evidence type="ECO:0000256" key="2">
    <source>
        <dbReference type="PIRSR" id="PIRSR601310-3"/>
    </source>
</evidence>
<dbReference type="OrthoDB" id="2342395at2759"/>
<dbReference type="OMA" id="QQLGWPP"/>
<dbReference type="AlphaFoldDB" id="T1L1Q1"/>
<accession>T1L1Q1</accession>
<reference evidence="6" key="1">
    <citation type="submission" date="2011-08" db="EMBL/GenBank/DDBJ databases">
        <authorList>
            <person name="Rombauts S."/>
        </authorList>
    </citation>
    <scope>NUCLEOTIDE SEQUENCE</scope>
    <source>
        <strain evidence="6">London</strain>
    </source>
</reference>
<dbReference type="Proteomes" id="UP000015104">
    <property type="component" value="Unassembled WGS sequence"/>
</dbReference>
<sequence length="189" mass="21558">MKKLATLTGSLFQRHYRVYCRACIGQFNTPKLLTTYSNTAFKQQPVFKQLHSTFSFHKRNMGDEVKKAQEASPNDEDTIFGKILRKEIPTNFIYEDDQCVAFNDINPCGPKHFLVIPRKRIIQLSKAEDDDEQLLGHLMLVARKVAKQEGLDKGFRIVINDGPQGCQSVYHLHIHVIGGRQLSWPPGCS</sequence>
<dbReference type="PRINTS" id="PR00332">
    <property type="entry name" value="HISTRIAD"/>
</dbReference>
<dbReference type="STRING" id="32264.T1L1Q1"/>
<dbReference type="GO" id="GO:0003824">
    <property type="term" value="F:catalytic activity"/>
    <property type="evidence" value="ECO:0007669"/>
    <property type="project" value="InterPro"/>
</dbReference>
<dbReference type="FunFam" id="3.30.428.10:FF:000005">
    <property type="entry name" value="Histidine triad nucleotide-binding protein 1"/>
    <property type="match status" value="1"/>
</dbReference>
<dbReference type="CDD" id="cd01276">
    <property type="entry name" value="PKCI_related"/>
    <property type="match status" value="1"/>
</dbReference>
<organism evidence="5 6">
    <name type="scientific">Tetranychus urticae</name>
    <name type="common">Two-spotted spider mite</name>
    <dbReference type="NCBI Taxonomy" id="32264"/>
    <lineage>
        <taxon>Eukaryota</taxon>
        <taxon>Metazoa</taxon>
        <taxon>Ecdysozoa</taxon>
        <taxon>Arthropoda</taxon>
        <taxon>Chelicerata</taxon>
        <taxon>Arachnida</taxon>
        <taxon>Acari</taxon>
        <taxon>Acariformes</taxon>
        <taxon>Trombidiformes</taxon>
        <taxon>Prostigmata</taxon>
        <taxon>Eleutherengona</taxon>
        <taxon>Raphignathae</taxon>
        <taxon>Tetranychoidea</taxon>
        <taxon>Tetranychidae</taxon>
        <taxon>Tetranychus</taxon>
    </lineage>
</organism>
<dbReference type="PROSITE" id="PS51084">
    <property type="entry name" value="HIT_2"/>
    <property type="match status" value="1"/>
</dbReference>
<dbReference type="EMBL" id="CAEY01000920">
    <property type="status" value="NOT_ANNOTATED_CDS"/>
    <property type="molecule type" value="Genomic_DNA"/>
</dbReference>